<evidence type="ECO:0000259" key="1">
    <source>
        <dbReference type="Pfam" id="PF03399"/>
    </source>
</evidence>
<keyword evidence="3" id="KW-1185">Reference proteome</keyword>
<protein>
    <recommendedName>
        <fullName evidence="1">SAC3/GANP/THP3 conserved domain-containing protein</fullName>
    </recommendedName>
</protein>
<dbReference type="PANTHER" id="PTHR12436:SF3">
    <property type="entry name" value="GERMINAL-CENTER ASSOCIATED NUCLEAR PROTEIN"/>
    <property type="match status" value="1"/>
</dbReference>
<accession>A0A6G1IEZ0</accession>
<name>A0A6G1IEZ0_9PLEO</name>
<feature type="domain" description="SAC3/GANP/THP3 conserved" evidence="1">
    <location>
        <begin position="39"/>
        <end position="357"/>
    </location>
</feature>
<dbReference type="EMBL" id="MU005630">
    <property type="protein sequence ID" value="KAF2676786.1"/>
    <property type="molecule type" value="Genomic_DNA"/>
</dbReference>
<dbReference type="Pfam" id="PF03399">
    <property type="entry name" value="SAC3_GANP"/>
    <property type="match status" value="1"/>
</dbReference>
<organism evidence="2 3">
    <name type="scientific">Lentithecium fluviatile CBS 122367</name>
    <dbReference type="NCBI Taxonomy" id="1168545"/>
    <lineage>
        <taxon>Eukaryota</taxon>
        <taxon>Fungi</taxon>
        <taxon>Dikarya</taxon>
        <taxon>Ascomycota</taxon>
        <taxon>Pezizomycotina</taxon>
        <taxon>Dothideomycetes</taxon>
        <taxon>Pleosporomycetidae</taxon>
        <taxon>Pleosporales</taxon>
        <taxon>Massarineae</taxon>
        <taxon>Lentitheciaceae</taxon>
        <taxon>Lentithecium</taxon>
    </lineage>
</organism>
<dbReference type="GO" id="GO:0005737">
    <property type="term" value="C:cytoplasm"/>
    <property type="evidence" value="ECO:0007669"/>
    <property type="project" value="TreeGrafter"/>
</dbReference>
<dbReference type="OrthoDB" id="264795at2759"/>
<dbReference type="Proteomes" id="UP000799291">
    <property type="component" value="Unassembled WGS sequence"/>
</dbReference>
<dbReference type="Gene3D" id="1.25.40.990">
    <property type="match status" value="1"/>
</dbReference>
<dbReference type="AlphaFoldDB" id="A0A6G1IEZ0"/>
<sequence length="358" mass="42140">LRNDRPRQRAELIRKRLMDPDGQMKFEDRVEKYGLCTDMCSEFERVRRIVEMDLKAAECTPETQRLRRNDRIPDESRMVKAHTRSAAGTENELMTDVRTPDTCLRTLKHMFQRLDTDGMEFLYSFIWDRSRSVRKDLSVGALRPGQGAIYLQCVEMCVRFHLLSLHHMAKSKSGDYNHTVDHGNDIEQLRNCYTSLRHHYSDDLTRKVESPNRAEFIAYDIIVGLRYGDRMLEYTTQMLESHYQNNKRIQTALAIVRAGETATSMEKATFTAKRQNWIEFWRLVKSHSVSYLMACAAELSFNNIRQHVLNTLRMAYRPRNNRQRAAPDDWTLEKLMEPLGFDNPKQVKDFCKVYGFDF</sequence>
<gene>
    <name evidence="2" type="ORF">K458DRAFT_247162</name>
</gene>
<dbReference type="PANTHER" id="PTHR12436">
    <property type="entry name" value="80 KDA MCM3-ASSOCIATED PROTEIN"/>
    <property type="match status" value="1"/>
</dbReference>
<evidence type="ECO:0000313" key="3">
    <source>
        <dbReference type="Proteomes" id="UP000799291"/>
    </source>
</evidence>
<reference evidence="2" key="1">
    <citation type="journal article" date="2020" name="Stud. Mycol.">
        <title>101 Dothideomycetes genomes: a test case for predicting lifestyles and emergence of pathogens.</title>
        <authorList>
            <person name="Haridas S."/>
            <person name="Albert R."/>
            <person name="Binder M."/>
            <person name="Bloem J."/>
            <person name="Labutti K."/>
            <person name="Salamov A."/>
            <person name="Andreopoulos B."/>
            <person name="Baker S."/>
            <person name="Barry K."/>
            <person name="Bills G."/>
            <person name="Bluhm B."/>
            <person name="Cannon C."/>
            <person name="Castanera R."/>
            <person name="Culley D."/>
            <person name="Daum C."/>
            <person name="Ezra D."/>
            <person name="Gonzalez J."/>
            <person name="Henrissat B."/>
            <person name="Kuo A."/>
            <person name="Liang C."/>
            <person name="Lipzen A."/>
            <person name="Lutzoni F."/>
            <person name="Magnuson J."/>
            <person name="Mondo S."/>
            <person name="Nolan M."/>
            <person name="Ohm R."/>
            <person name="Pangilinan J."/>
            <person name="Park H.-J."/>
            <person name="Ramirez L."/>
            <person name="Alfaro M."/>
            <person name="Sun H."/>
            <person name="Tritt A."/>
            <person name="Yoshinaga Y."/>
            <person name="Zwiers L.-H."/>
            <person name="Turgeon B."/>
            <person name="Goodwin S."/>
            <person name="Spatafora J."/>
            <person name="Crous P."/>
            <person name="Grigoriev I."/>
        </authorList>
    </citation>
    <scope>NUCLEOTIDE SEQUENCE</scope>
    <source>
        <strain evidence="2">CBS 122367</strain>
    </source>
</reference>
<dbReference type="InterPro" id="IPR005062">
    <property type="entry name" value="SAC3/GANP/THP3_conserved"/>
</dbReference>
<feature type="non-terminal residue" evidence="2">
    <location>
        <position position="358"/>
    </location>
</feature>
<dbReference type="InterPro" id="IPR045107">
    <property type="entry name" value="SAC3/GANP/THP3"/>
</dbReference>
<proteinExistence type="predicted"/>
<dbReference type="GO" id="GO:0006406">
    <property type="term" value="P:mRNA export from nucleus"/>
    <property type="evidence" value="ECO:0007669"/>
    <property type="project" value="TreeGrafter"/>
</dbReference>
<feature type="non-terminal residue" evidence="2">
    <location>
        <position position="1"/>
    </location>
</feature>
<evidence type="ECO:0000313" key="2">
    <source>
        <dbReference type="EMBL" id="KAF2676786.1"/>
    </source>
</evidence>
<dbReference type="GO" id="GO:0070390">
    <property type="term" value="C:transcription export complex 2"/>
    <property type="evidence" value="ECO:0007669"/>
    <property type="project" value="TreeGrafter"/>
</dbReference>